<feature type="domain" description="Histidine kinase" evidence="15">
    <location>
        <begin position="256"/>
        <end position="468"/>
    </location>
</feature>
<dbReference type="PANTHER" id="PTHR45528:SF1">
    <property type="entry name" value="SENSOR HISTIDINE KINASE CPXA"/>
    <property type="match status" value="1"/>
</dbReference>
<dbReference type="InterPro" id="IPR003660">
    <property type="entry name" value="HAMP_dom"/>
</dbReference>
<dbReference type="GO" id="GO:0000155">
    <property type="term" value="F:phosphorelay sensor kinase activity"/>
    <property type="evidence" value="ECO:0007669"/>
    <property type="project" value="InterPro"/>
</dbReference>
<comment type="catalytic activity">
    <reaction evidence="1">
        <text>ATP + protein L-histidine = ADP + protein N-phospho-L-histidine.</text>
        <dbReference type="EC" id="2.7.13.3"/>
    </reaction>
</comment>
<dbReference type="SMART" id="SM00388">
    <property type="entry name" value="HisKA"/>
    <property type="match status" value="1"/>
</dbReference>
<feature type="transmembrane region" description="Helical" evidence="14">
    <location>
        <begin position="168"/>
        <end position="188"/>
    </location>
</feature>
<dbReference type="CDD" id="cd06225">
    <property type="entry name" value="HAMP"/>
    <property type="match status" value="1"/>
</dbReference>
<dbReference type="GO" id="GO:0005886">
    <property type="term" value="C:plasma membrane"/>
    <property type="evidence" value="ECO:0007669"/>
    <property type="project" value="UniProtKB-SubCell"/>
</dbReference>
<dbReference type="InterPro" id="IPR036890">
    <property type="entry name" value="HATPase_C_sf"/>
</dbReference>
<gene>
    <name evidence="17" type="ORF">E4K67_14780</name>
</gene>
<dbReference type="Gene3D" id="6.10.340.10">
    <property type="match status" value="1"/>
</dbReference>
<dbReference type="SMART" id="SM00304">
    <property type="entry name" value="HAMP"/>
    <property type="match status" value="1"/>
</dbReference>
<dbReference type="Pfam" id="PF00512">
    <property type="entry name" value="HisKA"/>
    <property type="match status" value="1"/>
</dbReference>
<keyword evidence="8" id="KW-0547">Nucleotide-binding</keyword>
<keyword evidence="10" id="KW-0067">ATP-binding</keyword>
<dbReference type="CDD" id="cd00075">
    <property type="entry name" value="HATPase"/>
    <property type="match status" value="1"/>
</dbReference>
<dbReference type="GO" id="GO:0005524">
    <property type="term" value="F:ATP binding"/>
    <property type="evidence" value="ECO:0007669"/>
    <property type="project" value="UniProtKB-KW"/>
</dbReference>
<evidence type="ECO:0000256" key="7">
    <source>
        <dbReference type="ARBA" id="ARBA00022692"/>
    </source>
</evidence>
<keyword evidence="12" id="KW-0902">Two-component regulatory system</keyword>
<comment type="subcellular location">
    <subcellularLocation>
        <location evidence="2">Cell membrane</location>
        <topology evidence="2">Multi-pass membrane protein</topology>
    </subcellularLocation>
</comment>
<evidence type="ECO:0000259" key="15">
    <source>
        <dbReference type="PROSITE" id="PS50109"/>
    </source>
</evidence>
<evidence type="ECO:0000256" key="11">
    <source>
        <dbReference type="ARBA" id="ARBA00022989"/>
    </source>
</evidence>
<feature type="domain" description="HAMP" evidence="16">
    <location>
        <begin position="189"/>
        <end position="241"/>
    </location>
</feature>
<proteinExistence type="predicted"/>
<dbReference type="PROSITE" id="PS50885">
    <property type="entry name" value="HAMP"/>
    <property type="match status" value="1"/>
</dbReference>
<dbReference type="SMART" id="SM00387">
    <property type="entry name" value="HATPase_c"/>
    <property type="match status" value="1"/>
</dbReference>
<dbReference type="InterPro" id="IPR036097">
    <property type="entry name" value="HisK_dim/P_sf"/>
</dbReference>
<dbReference type="SUPFAM" id="SSF55874">
    <property type="entry name" value="ATPase domain of HSP90 chaperone/DNA topoisomerase II/histidine kinase"/>
    <property type="match status" value="1"/>
</dbReference>
<keyword evidence="9 17" id="KW-0418">Kinase</keyword>
<keyword evidence="11 14" id="KW-1133">Transmembrane helix</keyword>
<evidence type="ECO:0000256" key="4">
    <source>
        <dbReference type="ARBA" id="ARBA00022475"/>
    </source>
</evidence>
<evidence type="ECO:0000256" key="9">
    <source>
        <dbReference type="ARBA" id="ARBA00022777"/>
    </source>
</evidence>
<evidence type="ECO:0000256" key="14">
    <source>
        <dbReference type="SAM" id="Phobius"/>
    </source>
</evidence>
<dbReference type="AlphaFoldDB" id="A0A4Z0R560"/>
<keyword evidence="7 14" id="KW-0812">Transmembrane</keyword>
<dbReference type="OrthoDB" id="9786919at2"/>
<evidence type="ECO:0000256" key="10">
    <source>
        <dbReference type="ARBA" id="ARBA00022840"/>
    </source>
</evidence>
<dbReference type="FunFam" id="1.10.287.130:FF:000001">
    <property type="entry name" value="Two-component sensor histidine kinase"/>
    <property type="match status" value="1"/>
</dbReference>
<dbReference type="SUPFAM" id="SSF158472">
    <property type="entry name" value="HAMP domain-like"/>
    <property type="match status" value="1"/>
</dbReference>
<dbReference type="EC" id="2.7.13.3" evidence="3"/>
<keyword evidence="5" id="KW-0597">Phosphoprotein</keyword>
<dbReference type="Gene3D" id="3.30.565.10">
    <property type="entry name" value="Histidine kinase-like ATPase, C-terminal domain"/>
    <property type="match status" value="1"/>
</dbReference>
<evidence type="ECO:0000259" key="16">
    <source>
        <dbReference type="PROSITE" id="PS50885"/>
    </source>
</evidence>
<comment type="caution">
    <text evidence="17">The sequence shown here is derived from an EMBL/GenBank/DDBJ whole genome shotgun (WGS) entry which is preliminary data.</text>
</comment>
<evidence type="ECO:0000256" key="1">
    <source>
        <dbReference type="ARBA" id="ARBA00000085"/>
    </source>
</evidence>
<name>A0A4Z0R560_9FIRM</name>
<dbReference type="InterPro" id="IPR050398">
    <property type="entry name" value="HssS/ArlS-like"/>
</dbReference>
<evidence type="ECO:0000313" key="18">
    <source>
        <dbReference type="Proteomes" id="UP000298460"/>
    </source>
</evidence>
<protein>
    <recommendedName>
        <fullName evidence="3">histidine kinase</fullName>
        <ecNumber evidence="3">2.7.13.3</ecNumber>
    </recommendedName>
</protein>
<dbReference type="CDD" id="cd00082">
    <property type="entry name" value="HisKA"/>
    <property type="match status" value="1"/>
</dbReference>
<dbReference type="PRINTS" id="PR00344">
    <property type="entry name" value="BCTRLSENSOR"/>
</dbReference>
<sequence length="480" mass="54198">MKFWQKTFLGILAVFILAINICLYLTSNYSFSLNLKSETDRALGEYQFITNGVYATMDSIYYREQAQPTPSSIQSLMRSYADYYKQQNVFFELKQSNQILFTNIPSSAKSDSTGDLTKNTYTIKVLNRDGVHFLYIVGSLGGQYKDYTLTYVRDLSELYNNHSQLTRYLISISALVEIILTLVLLLLLRRLTLPIRIMQKATHKIAGGVYDERIYIPGKDEFHELAENFNQMTSSIQEKINELDKNAQDKQRLIDNLAHELRTPLTAIRGYAEYLQSAKTTEPNRLKAAAYIISEIDRMKNLAFKLLDLALVRNSKLDLQELSPWELLNQVKVASESKLKEKSQTLTIDSTLDKLRGDSILLQSLLLNLIDNAAKASAENSTIRLLAYFDSFPILEVRDSGCGMDAEQASLVCEPFYRVDQARSRSSGGVGLGLSLCREIAQLHGGELRISSYPGKGTTVQIVFTTSLQLAENSLMPKDV</sequence>
<dbReference type="Proteomes" id="UP000298460">
    <property type="component" value="Unassembled WGS sequence"/>
</dbReference>
<dbReference type="InterPro" id="IPR005467">
    <property type="entry name" value="His_kinase_dom"/>
</dbReference>
<feature type="transmembrane region" description="Helical" evidence="14">
    <location>
        <begin position="7"/>
        <end position="26"/>
    </location>
</feature>
<dbReference type="Pfam" id="PF00672">
    <property type="entry name" value="HAMP"/>
    <property type="match status" value="1"/>
</dbReference>
<evidence type="ECO:0000256" key="3">
    <source>
        <dbReference type="ARBA" id="ARBA00012438"/>
    </source>
</evidence>
<dbReference type="InterPro" id="IPR003594">
    <property type="entry name" value="HATPase_dom"/>
</dbReference>
<evidence type="ECO:0000256" key="12">
    <source>
        <dbReference type="ARBA" id="ARBA00023012"/>
    </source>
</evidence>
<evidence type="ECO:0000256" key="5">
    <source>
        <dbReference type="ARBA" id="ARBA00022553"/>
    </source>
</evidence>
<dbReference type="Pfam" id="PF02518">
    <property type="entry name" value="HATPase_c"/>
    <property type="match status" value="1"/>
</dbReference>
<keyword evidence="18" id="KW-1185">Reference proteome</keyword>
<evidence type="ECO:0000256" key="8">
    <source>
        <dbReference type="ARBA" id="ARBA00022741"/>
    </source>
</evidence>
<organism evidence="17 18">
    <name type="scientific">Desulfosporosinus fructosivorans</name>
    <dbReference type="NCBI Taxonomy" id="2018669"/>
    <lineage>
        <taxon>Bacteria</taxon>
        <taxon>Bacillati</taxon>
        <taxon>Bacillota</taxon>
        <taxon>Clostridia</taxon>
        <taxon>Eubacteriales</taxon>
        <taxon>Desulfitobacteriaceae</taxon>
        <taxon>Desulfosporosinus</taxon>
    </lineage>
</organism>
<dbReference type="RefSeq" id="WP_135548041.1">
    <property type="nucleotide sequence ID" value="NZ_SPQQ01000005.1"/>
</dbReference>
<dbReference type="PROSITE" id="PS50109">
    <property type="entry name" value="HIS_KIN"/>
    <property type="match status" value="1"/>
</dbReference>
<evidence type="ECO:0000256" key="2">
    <source>
        <dbReference type="ARBA" id="ARBA00004651"/>
    </source>
</evidence>
<evidence type="ECO:0000313" key="17">
    <source>
        <dbReference type="EMBL" id="TGE37147.1"/>
    </source>
</evidence>
<keyword evidence="6" id="KW-0808">Transferase</keyword>
<evidence type="ECO:0000256" key="6">
    <source>
        <dbReference type="ARBA" id="ARBA00022679"/>
    </source>
</evidence>
<dbReference type="PANTHER" id="PTHR45528">
    <property type="entry name" value="SENSOR HISTIDINE KINASE CPXA"/>
    <property type="match status" value="1"/>
</dbReference>
<dbReference type="SUPFAM" id="SSF47384">
    <property type="entry name" value="Homodimeric domain of signal transducing histidine kinase"/>
    <property type="match status" value="1"/>
</dbReference>
<reference evidence="17 18" key="1">
    <citation type="submission" date="2019-03" db="EMBL/GenBank/DDBJ databases">
        <title>Draft Genome Sequence of Desulfosporosinus fructosivorans Strain 63.6F, Isolated from Marine Sediment in the Baltic Sea.</title>
        <authorList>
            <person name="Hausmann B."/>
            <person name="Vandieken V."/>
            <person name="Pjevac P."/>
            <person name="Schreck K."/>
            <person name="Herbold C.W."/>
            <person name="Loy A."/>
        </authorList>
    </citation>
    <scope>NUCLEOTIDE SEQUENCE [LARGE SCALE GENOMIC DNA]</scope>
    <source>
        <strain evidence="17 18">63.6F</strain>
    </source>
</reference>
<keyword evidence="4" id="KW-1003">Cell membrane</keyword>
<accession>A0A4Z0R560</accession>
<dbReference type="EMBL" id="SPQQ01000005">
    <property type="protein sequence ID" value="TGE37147.1"/>
    <property type="molecule type" value="Genomic_DNA"/>
</dbReference>
<keyword evidence="13 14" id="KW-0472">Membrane</keyword>
<dbReference type="InterPro" id="IPR004358">
    <property type="entry name" value="Sig_transdc_His_kin-like_C"/>
</dbReference>
<dbReference type="InterPro" id="IPR003661">
    <property type="entry name" value="HisK_dim/P_dom"/>
</dbReference>
<dbReference type="Gene3D" id="1.10.287.130">
    <property type="match status" value="1"/>
</dbReference>
<evidence type="ECO:0000256" key="13">
    <source>
        <dbReference type="ARBA" id="ARBA00023136"/>
    </source>
</evidence>